<dbReference type="Pfam" id="PF01850">
    <property type="entry name" value="PIN"/>
    <property type="match status" value="1"/>
</dbReference>
<dbReference type="CDD" id="cd09872">
    <property type="entry name" value="PIN_Sll0205-like"/>
    <property type="match status" value="1"/>
</dbReference>
<gene>
    <name evidence="2" type="ORF">ABC969_15005</name>
</gene>
<feature type="domain" description="PIN" evidence="1">
    <location>
        <begin position="4"/>
        <end position="121"/>
    </location>
</feature>
<dbReference type="Gene3D" id="3.40.50.1010">
    <property type="entry name" value="5'-nuclease"/>
    <property type="match status" value="1"/>
</dbReference>
<dbReference type="InterPro" id="IPR041705">
    <property type="entry name" value="PIN_Sll0205"/>
</dbReference>
<dbReference type="EMBL" id="JBDIMF010000007">
    <property type="protein sequence ID" value="MEN2787724.1"/>
    <property type="molecule type" value="Genomic_DNA"/>
</dbReference>
<keyword evidence="3" id="KW-1185">Reference proteome</keyword>
<evidence type="ECO:0000313" key="2">
    <source>
        <dbReference type="EMBL" id="MEN2787724.1"/>
    </source>
</evidence>
<dbReference type="PANTHER" id="PTHR36173">
    <property type="entry name" value="RIBONUCLEASE VAPC16-RELATED"/>
    <property type="match status" value="1"/>
</dbReference>
<evidence type="ECO:0000313" key="3">
    <source>
        <dbReference type="Proteomes" id="UP001404104"/>
    </source>
</evidence>
<dbReference type="RefSeq" id="WP_345865968.1">
    <property type="nucleotide sequence ID" value="NZ_JBDIMF010000007.1"/>
</dbReference>
<reference evidence="2 3" key="1">
    <citation type="submission" date="2024-05" db="EMBL/GenBank/DDBJ databases">
        <authorList>
            <person name="Liu Q."/>
            <person name="Xin Y.-H."/>
        </authorList>
    </citation>
    <scope>NUCLEOTIDE SEQUENCE [LARGE SCALE GENOMIC DNA]</scope>
    <source>
        <strain evidence="2 3">CGMCC 1.15349</strain>
    </source>
</reference>
<evidence type="ECO:0000259" key="1">
    <source>
        <dbReference type="Pfam" id="PF01850"/>
    </source>
</evidence>
<organism evidence="2 3">
    <name type="scientific">Sphingomonas qilianensis</name>
    <dbReference type="NCBI Taxonomy" id="1736690"/>
    <lineage>
        <taxon>Bacteria</taxon>
        <taxon>Pseudomonadati</taxon>
        <taxon>Pseudomonadota</taxon>
        <taxon>Alphaproteobacteria</taxon>
        <taxon>Sphingomonadales</taxon>
        <taxon>Sphingomonadaceae</taxon>
        <taxon>Sphingomonas</taxon>
    </lineage>
</organism>
<dbReference type="InterPro" id="IPR029060">
    <property type="entry name" value="PIN-like_dom_sf"/>
</dbReference>
<proteinExistence type="predicted"/>
<protein>
    <submittedName>
        <fullName evidence="2">Type II toxin-antitoxin system VapC family toxin</fullName>
    </submittedName>
</protein>
<dbReference type="SUPFAM" id="SSF88723">
    <property type="entry name" value="PIN domain-like"/>
    <property type="match status" value="1"/>
</dbReference>
<comment type="caution">
    <text evidence="2">The sequence shown here is derived from an EMBL/GenBank/DDBJ whole genome shotgun (WGS) entry which is preliminary data.</text>
</comment>
<sequence length="128" mass="14416">MRLLLDTHALAWWFEDSDRLGDQARAAIEAGANDVLVSAVSVFEMSLKHRSGKWPEMASLLDDLNGYILSERFDVLPLSMAHAQLAGSLPIPHRDPFDRLLIAQAQIEQTTLVSNEALFDQFGVRRLW</sequence>
<dbReference type="PANTHER" id="PTHR36173:SF2">
    <property type="entry name" value="RIBONUCLEASE VAPC16"/>
    <property type="match status" value="1"/>
</dbReference>
<dbReference type="InterPro" id="IPR002716">
    <property type="entry name" value="PIN_dom"/>
</dbReference>
<name>A0ABU9XW12_9SPHN</name>
<dbReference type="InterPro" id="IPR052919">
    <property type="entry name" value="TA_system_RNase"/>
</dbReference>
<accession>A0ABU9XW12</accession>
<dbReference type="Proteomes" id="UP001404104">
    <property type="component" value="Unassembled WGS sequence"/>
</dbReference>